<dbReference type="Proteomes" id="UP000596929">
    <property type="component" value="Unassembled WGS sequence"/>
</dbReference>
<dbReference type="NCBIfam" id="TIGR01007">
    <property type="entry name" value="eps_fam"/>
    <property type="match status" value="1"/>
</dbReference>
<keyword evidence="3" id="KW-0418">Kinase</keyword>
<evidence type="ECO:0000313" key="3">
    <source>
        <dbReference type="EMBL" id="MBC5630279.1"/>
    </source>
</evidence>
<dbReference type="PANTHER" id="PTHR32309:SF13">
    <property type="entry name" value="FERRIC ENTEROBACTIN TRANSPORT PROTEIN FEPE"/>
    <property type="match status" value="1"/>
</dbReference>
<sequence>MFIANKMPRSISAESYRSIRTSINYSSVDKRIKTLVVTSSIAGEGKSTVSGNLAYVLSENKNKVLIIDCDLRKPSLHKKFKVSNEVGITDLLVDKCTEKEVIISVGEGVDLITAGTLPPNPAEVIGSNMLKKFIDEMSVRYDYIVIDTPPVMAVTDAQLLAAKCDGTILVVRAKKTKGKYIKHAYNELEKVRANIIGSILNGSDFKEKYGYYKHYSESSKKKFRIAR</sequence>
<evidence type="ECO:0000256" key="1">
    <source>
        <dbReference type="ARBA" id="ARBA00022741"/>
    </source>
</evidence>
<organism evidence="3 4">
    <name type="scientific">Clostridium hominis</name>
    <dbReference type="NCBI Taxonomy" id="2763036"/>
    <lineage>
        <taxon>Bacteria</taxon>
        <taxon>Bacillati</taxon>
        <taxon>Bacillota</taxon>
        <taxon>Clostridia</taxon>
        <taxon>Eubacteriales</taxon>
        <taxon>Clostridiaceae</taxon>
        <taxon>Clostridium</taxon>
    </lineage>
</organism>
<dbReference type="SUPFAM" id="SSF52540">
    <property type="entry name" value="P-loop containing nucleoside triphosphate hydrolases"/>
    <property type="match status" value="1"/>
</dbReference>
<keyword evidence="3" id="KW-0808">Transferase</keyword>
<dbReference type="RefSeq" id="WP_186860663.1">
    <property type="nucleotide sequence ID" value="NZ_JACOOO010000037.1"/>
</dbReference>
<comment type="caution">
    <text evidence="3">The sequence shown here is derived from an EMBL/GenBank/DDBJ whole genome shotgun (WGS) entry which is preliminary data.</text>
</comment>
<protein>
    <submittedName>
        <fullName evidence="3">CpsD/CapB family tyrosine-protein kinase</fullName>
    </submittedName>
</protein>
<dbReference type="InterPro" id="IPR050445">
    <property type="entry name" value="Bact_polysacc_biosynth/exp"/>
</dbReference>
<dbReference type="InterPro" id="IPR027417">
    <property type="entry name" value="P-loop_NTPase"/>
</dbReference>
<dbReference type="PANTHER" id="PTHR32309">
    <property type="entry name" value="TYROSINE-PROTEIN KINASE"/>
    <property type="match status" value="1"/>
</dbReference>
<keyword evidence="2" id="KW-0067">ATP-binding</keyword>
<dbReference type="InterPro" id="IPR033756">
    <property type="entry name" value="YlxH/NBP35"/>
</dbReference>
<dbReference type="EMBL" id="JACOOO010000037">
    <property type="protein sequence ID" value="MBC5630279.1"/>
    <property type="molecule type" value="Genomic_DNA"/>
</dbReference>
<evidence type="ECO:0000256" key="2">
    <source>
        <dbReference type="ARBA" id="ARBA00022840"/>
    </source>
</evidence>
<evidence type="ECO:0000313" key="4">
    <source>
        <dbReference type="Proteomes" id="UP000596929"/>
    </source>
</evidence>
<accession>A0ABR7DFT5</accession>
<keyword evidence="4" id="KW-1185">Reference proteome</keyword>
<name>A0ABR7DFT5_9CLOT</name>
<proteinExistence type="predicted"/>
<dbReference type="Gene3D" id="3.40.50.300">
    <property type="entry name" value="P-loop containing nucleotide triphosphate hydrolases"/>
    <property type="match status" value="1"/>
</dbReference>
<dbReference type="Pfam" id="PF10609">
    <property type="entry name" value="ParA"/>
    <property type="match status" value="1"/>
</dbReference>
<gene>
    <name evidence="3" type="ORF">H8S20_15565</name>
</gene>
<dbReference type="InterPro" id="IPR005702">
    <property type="entry name" value="Wzc-like_C"/>
</dbReference>
<dbReference type="GO" id="GO:0016301">
    <property type="term" value="F:kinase activity"/>
    <property type="evidence" value="ECO:0007669"/>
    <property type="project" value="UniProtKB-KW"/>
</dbReference>
<reference evidence="3 4" key="1">
    <citation type="submission" date="2020-08" db="EMBL/GenBank/DDBJ databases">
        <title>Genome public.</title>
        <authorList>
            <person name="Liu C."/>
            <person name="Sun Q."/>
        </authorList>
    </citation>
    <scope>NUCLEOTIDE SEQUENCE [LARGE SCALE GENOMIC DNA]</scope>
    <source>
        <strain evidence="3 4">NSJ-6</strain>
    </source>
</reference>
<keyword evidence="1" id="KW-0547">Nucleotide-binding</keyword>
<dbReference type="CDD" id="cd05387">
    <property type="entry name" value="BY-kinase"/>
    <property type="match status" value="1"/>
</dbReference>